<protein>
    <submittedName>
        <fullName evidence="5">CBS domain-containing membrane protein</fullName>
    </submittedName>
</protein>
<dbReference type="AlphaFoldDB" id="A0AAN4UU19"/>
<proteinExistence type="predicted"/>
<dbReference type="InterPro" id="IPR046342">
    <property type="entry name" value="CBS_dom_sf"/>
</dbReference>
<accession>A0AAN4UU19</accession>
<keyword evidence="6" id="KW-1185">Reference proteome</keyword>
<feature type="domain" description="CBS" evidence="3">
    <location>
        <begin position="330"/>
        <end position="387"/>
    </location>
</feature>
<dbReference type="InterPro" id="IPR058581">
    <property type="entry name" value="TM_HPP"/>
</dbReference>
<reference evidence="5 6" key="2">
    <citation type="submission" date="2016-10" db="EMBL/GenBank/DDBJ databases">
        <authorList>
            <person name="Varghese N."/>
            <person name="Submissions S."/>
        </authorList>
    </citation>
    <scope>NUCLEOTIDE SEQUENCE [LARGE SCALE GENOMIC DNA]</scope>
    <source>
        <strain evidence="5 6">DSM 24802</strain>
    </source>
</reference>
<reference evidence="4" key="1">
    <citation type="journal article" date="2014" name="Int. J. Syst. Evol. Microbiol.">
        <title>Complete genome sequence of Corynebacterium casei LMG S-19264T (=DSM 44701T), isolated from a smear-ripened cheese.</title>
        <authorList>
            <consortium name="US DOE Joint Genome Institute (JGI-PGF)"/>
            <person name="Walter F."/>
            <person name="Albersmeier A."/>
            <person name="Kalinowski J."/>
            <person name="Ruckert C."/>
        </authorList>
    </citation>
    <scope>NUCLEOTIDE SEQUENCE</scope>
    <source>
        <strain evidence="4">CGMCC 1.10859</strain>
    </source>
</reference>
<evidence type="ECO:0000313" key="6">
    <source>
        <dbReference type="Proteomes" id="UP000199541"/>
    </source>
</evidence>
<organism evidence="4 7">
    <name type="scientific">Allgaiera indica</name>
    <dbReference type="NCBI Taxonomy" id="765699"/>
    <lineage>
        <taxon>Bacteria</taxon>
        <taxon>Pseudomonadati</taxon>
        <taxon>Pseudomonadota</taxon>
        <taxon>Alphaproteobacteria</taxon>
        <taxon>Rhodobacterales</taxon>
        <taxon>Paracoccaceae</taxon>
        <taxon>Allgaiera</taxon>
    </lineage>
</organism>
<feature type="transmembrane region" description="Helical" evidence="2">
    <location>
        <begin position="20"/>
        <end position="41"/>
    </location>
</feature>
<feature type="domain" description="CBS" evidence="3">
    <location>
        <begin position="243"/>
        <end position="304"/>
    </location>
</feature>
<dbReference type="EMBL" id="FNOB01000020">
    <property type="protein sequence ID" value="SDX57680.1"/>
    <property type="molecule type" value="Genomic_DNA"/>
</dbReference>
<dbReference type="Proteomes" id="UP000634647">
    <property type="component" value="Unassembled WGS sequence"/>
</dbReference>
<evidence type="ECO:0000313" key="7">
    <source>
        <dbReference type="Proteomes" id="UP000634647"/>
    </source>
</evidence>
<gene>
    <name evidence="4" type="ORF">GCM10008024_32130</name>
    <name evidence="5" type="ORF">SAMN05444006_12049</name>
</gene>
<sequence>MTMSFLRSLGPAVAHVHPAEALRAGIGALVGLGLTGLFVLSPAVDLHLGLYLVAPFGATSVLLFAVPNSPLAQPWSAVVGNVMAALVGVAVCLTIRDPVLRIALAVGLAISAMILCRAVHPPAGAVAMTAAMSPDAVHRLGFWFALSPIALGTVSLVVVATLYARLTGRHYPFRQFDAPNRHGTSDAAPPERLGLTEAELTGLLDRYRQSLNLGVEDLARLIGAAELQAATHRTGPLTAADIMSRNLVTVAPETPLAEVADLFRRHRFTSLPVAIGAAEGEGRFVGLIFQIHLIDLARAEARRRGWPFGKGMRRLVERAPDVTRRAGDIMAVAVPRATPATPIAALLPLMADGGVDAVPVLDQSRLAGIVTRTDLIAALAREGIRPVEPAAPSESAQDWA</sequence>
<keyword evidence="2" id="KW-1133">Transmembrane helix</keyword>
<dbReference type="Pfam" id="PF00571">
    <property type="entry name" value="CBS"/>
    <property type="match status" value="2"/>
</dbReference>
<dbReference type="SUPFAM" id="SSF54631">
    <property type="entry name" value="CBS-domain pair"/>
    <property type="match status" value="1"/>
</dbReference>
<comment type="caution">
    <text evidence="4">The sequence shown here is derived from an EMBL/GenBank/DDBJ whole genome shotgun (WGS) entry which is preliminary data.</text>
</comment>
<evidence type="ECO:0000256" key="2">
    <source>
        <dbReference type="SAM" id="Phobius"/>
    </source>
</evidence>
<name>A0AAN4UU19_9RHOB</name>
<feature type="transmembrane region" description="Helical" evidence="2">
    <location>
        <begin position="102"/>
        <end position="120"/>
    </location>
</feature>
<feature type="transmembrane region" description="Helical" evidence="2">
    <location>
        <begin position="140"/>
        <end position="164"/>
    </location>
</feature>
<keyword evidence="2" id="KW-0812">Transmembrane</keyword>
<dbReference type="CDD" id="cd04600">
    <property type="entry name" value="CBS_pair_HPP_assoc"/>
    <property type="match status" value="1"/>
</dbReference>
<dbReference type="EMBL" id="BNAB01000017">
    <property type="protein sequence ID" value="GHE04550.1"/>
    <property type="molecule type" value="Genomic_DNA"/>
</dbReference>
<feature type="transmembrane region" description="Helical" evidence="2">
    <location>
        <begin position="72"/>
        <end position="95"/>
    </location>
</feature>
<evidence type="ECO:0000256" key="1">
    <source>
        <dbReference type="PROSITE-ProRule" id="PRU00703"/>
    </source>
</evidence>
<dbReference type="InterPro" id="IPR000644">
    <property type="entry name" value="CBS_dom"/>
</dbReference>
<evidence type="ECO:0000313" key="5">
    <source>
        <dbReference type="EMBL" id="SDX57680.1"/>
    </source>
</evidence>
<keyword evidence="1" id="KW-0129">CBS domain</keyword>
<keyword evidence="2" id="KW-0472">Membrane</keyword>
<dbReference type="PANTHER" id="PTHR33741">
    <property type="entry name" value="TRANSMEMBRANE PROTEIN DDB_G0269096-RELATED"/>
    <property type="match status" value="1"/>
</dbReference>
<dbReference type="Pfam" id="PF04982">
    <property type="entry name" value="TM_HPP"/>
    <property type="match status" value="1"/>
</dbReference>
<dbReference type="PROSITE" id="PS51371">
    <property type="entry name" value="CBS"/>
    <property type="match status" value="2"/>
</dbReference>
<feature type="transmembrane region" description="Helical" evidence="2">
    <location>
        <begin position="48"/>
        <end position="66"/>
    </location>
</feature>
<dbReference type="Gene3D" id="3.10.580.10">
    <property type="entry name" value="CBS-domain"/>
    <property type="match status" value="1"/>
</dbReference>
<dbReference type="PANTHER" id="PTHR33741:SF5">
    <property type="entry name" value="TRANSMEMBRANE PROTEIN DDB_G0269096-RELATED"/>
    <property type="match status" value="1"/>
</dbReference>
<dbReference type="InterPro" id="IPR007065">
    <property type="entry name" value="HPP"/>
</dbReference>
<evidence type="ECO:0000259" key="3">
    <source>
        <dbReference type="PROSITE" id="PS51371"/>
    </source>
</evidence>
<reference evidence="4" key="3">
    <citation type="submission" date="2023-06" db="EMBL/GenBank/DDBJ databases">
        <authorList>
            <person name="Sun Q."/>
            <person name="Zhou Y."/>
        </authorList>
    </citation>
    <scope>NUCLEOTIDE SEQUENCE</scope>
    <source>
        <strain evidence="4">CGMCC 1.10859</strain>
    </source>
</reference>
<dbReference type="SMART" id="SM00116">
    <property type="entry name" value="CBS"/>
    <property type="match status" value="2"/>
</dbReference>
<evidence type="ECO:0000313" key="4">
    <source>
        <dbReference type="EMBL" id="GHE04550.1"/>
    </source>
</evidence>
<dbReference type="Proteomes" id="UP000199541">
    <property type="component" value="Unassembled WGS sequence"/>
</dbReference>